<keyword evidence="2" id="KW-0732">Signal</keyword>
<dbReference type="EMBL" id="ML976202">
    <property type="protein sequence ID" value="KAF1936229.1"/>
    <property type="molecule type" value="Genomic_DNA"/>
</dbReference>
<sequence>MHISTLLTTFVFTTFALAKSFPSAQPAARTVPTPAGGRSRNQTHHHHHERTPTFTTPCDCPKPIVPYDLLSANERCLMEQAAAMGCYLGSKGGCPSPAPACGLGPLPGLPLG</sequence>
<evidence type="ECO:0000256" key="1">
    <source>
        <dbReference type="SAM" id="MobiDB-lite"/>
    </source>
</evidence>
<proteinExistence type="predicted"/>
<dbReference type="AlphaFoldDB" id="A0A6A5S8Y3"/>
<evidence type="ECO:0000313" key="3">
    <source>
        <dbReference type="EMBL" id="KAF1936229.1"/>
    </source>
</evidence>
<protein>
    <submittedName>
        <fullName evidence="3">Uncharacterized protein</fullName>
    </submittedName>
</protein>
<gene>
    <name evidence="3" type="ORF">EJ02DRAFT_387755</name>
</gene>
<feature type="signal peptide" evidence="2">
    <location>
        <begin position="1"/>
        <end position="18"/>
    </location>
</feature>
<keyword evidence="4" id="KW-1185">Reference proteome</keyword>
<accession>A0A6A5S8Y3</accession>
<organism evidence="3 4">
    <name type="scientific">Clathrospora elynae</name>
    <dbReference type="NCBI Taxonomy" id="706981"/>
    <lineage>
        <taxon>Eukaryota</taxon>
        <taxon>Fungi</taxon>
        <taxon>Dikarya</taxon>
        <taxon>Ascomycota</taxon>
        <taxon>Pezizomycotina</taxon>
        <taxon>Dothideomycetes</taxon>
        <taxon>Pleosporomycetidae</taxon>
        <taxon>Pleosporales</taxon>
        <taxon>Diademaceae</taxon>
        <taxon>Clathrospora</taxon>
    </lineage>
</organism>
<feature type="chain" id="PRO_5025455509" evidence="2">
    <location>
        <begin position="19"/>
        <end position="112"/>
    </location>
</feature>
<evidence type="ECO:0000256" key="2">
    <source>
        <dbReference type="SAM" id="SignalP"/>
    </source>
</evidence>
<dbReference type="OrthoDB" id="3783411at2759"/>
<feature type="region of interest" description="Disordered" evidence="1">
    <location>
        <begin position="26"/>
        <end position="53"/>
    </location>
</feature>
<dbReference type="Proteomes" id="UP000800038">
    <property type="component" value="Unassembled WGS sequence"/>
</dbReference>
<reference evidence="3" key="1">
    <citation type="journal article" date="2020" name="Stud. Mycol.">
        <title>101 Dothideomycetes genomes: a test case for predicting lifestyles and emergence of pathogens.</title>
        <authorList>
            <person name="Haridas S."/>
            <person name="Albert R."/>
            <person name="Binder M."/>
            <person name="Bloem J."/>
            <person name="Labutti K."/>
            <person name="Salamov A."/>
            <person name="Andreopoulos B."/>
            <person name="Baker S."/>
            <person name="Barry K."/>
            <person name="Bills G."/>
            <person name="Bluhm B."/>
            <person name="Cannon C."/>
            <person name="Castanera R."/>
            <person name="Culley D."/>
            <person name="Daum C."/>
            <person name="Ezra D."/>
            <person name="Gonzalez J."/>
            <person name="Henrissat B."/>
            <person name="Kuo A."/>
            <person name="Liang C."/>
            <person name="Lipzen A."/>
            <person name="Lutzoni F."/>
            <person name="Magnuson J."/>
            <person name="Mondo S."/>
            <person name="Nolan M."/>
            <person name="Ohm R."/>
            <person name="Pangilinan J."/>
            <person name="Park H.-J."/>
            <person name="Ramirez L."/>
            <person name="Alfaro M."/>
            <person name="Sun H."/>
            <person name="Tritt A."/>
            <person name="Yoshinaga Y."/>
            <person name="Zwiers L.-H."/>
            <person name="Turgeon B."/>
            <person name="Goodwin S."/>
            <person name="Spatafora J."/>
            <person name="Crous P."/>
            <person name="Grigoriev I."/>
        </authorList>
    </citation>
    <scope>NUCLEOTIDE SEQUENCE</scope>
    <source>
        <strain evidence="3">CBS 161.51</strain>
    </source>
</reference>
<name>A0A6A5S8Y3_9PLEO</name>
<evidence type="ECO:0000313" key="4">
    <source>
        <dbReference type="Proteomes" id="UP000800038"/>
    </source>
</evidence>